<dbReference type="InterPro" id="IPR027383">
    <property type="entry name" value="Znf_put"/>
</dbReference>
<keyword evidence="5" id="KW-0862">Zinc</keyword>
<reference evidence="5 6" key="1">
    <citation type="submission" date="2016-11" db="EMBL/GenBank/DDBJ databases">
        <authorList>
            <person name="Jaros S."/>
            <person name="Januszkiewicz K."/>
            <person name="Wedrychowicz H."/>
        </authorList>
    </citation>
    <scope>NUCLEOTIDE SEQUENCE [LARGE SCALE GENOMIC DNA]</scope>
    <source>
        <strain evidence="5 6">DSM 45408</strain>
    </source>
</reference>
<keyword evidence="3" id="KW-1133">Transmembrane helix</keyword>
<keyword evidence="5" id="KW-0479">Metal-binding</keyword>
<feature type="domain" description="Putative zinc-finger" evidence="4">
    <location>
        <begin position="12"/>
        <end position="42"/>
    </location>
</feature>
<evidence type="ECO:0000256" key="3">
    <source>
        <dbReference type="SAM" id="Phobius"/>
    </source>
</evidence>
<evidence type="ECO:0000313" key="6">
    <source>
        <dbReference type="Proteomes" id="UP000184471"/>
    </source>
</evidence>
<evidence type="ECO:0000259" key="4">
    <source>
        <dbReference type="Pfam" id="PF13490"/>
    </source>
</evidence>
<feature type="transmembrane region" description="Helical" evidence="3">
    <location>
        <begin position="100"/>
        <end position="118"/>
    </location>
</feature>
<keyword evidence="3" id="KW-0812">Transmembrane</keyword>
<name>A0A1M5R2Z9_9ACTN</name>
<organism evidence="5 6">
    <name type="scientific">Geodermatophilus nigrescens</name>
    <dbReference type="NCBI Taxonomy" id="1070870"/>
    <lineage>
        <taxon>Bacteria</taxon>
        <taxon>Bacillati</taxon>
        <taxon>Actinomycetota</taxon>
        <taxon>Actinomycetes</taxon>
        <taxon>Geodermatophilales</taxon>
        <taxon>Geodermatophilaceae</taxon>
        <taxon>Geodermatophilus</taxon>
    </lineage>
</organism>
<protein>
    <submittedName>
        <fullName evidence="5">Putative zinc-finger</fullName>
    </submittedName>
</protein>
<dbReference type="AlphaFoldDB" id="A0A1M5R2Z9"/>
<dbReference type="RefSeq" id="WP_073422393.1">
    <property type="nucleotide sequence ID" value="NZ_FQVX01000005.1"/>
</dbReference>
<dbReference type="GO" id="GO:0008270">
    <property type="term" value="F:zinc ion binding"/>
    <property type="evidence" value="ECO:0007669"/>
    <property type="project" value="UniProtKB-KW"/>
</dbReference>
<sequence length="277" mass="28486">MSTSTGGWHADEDLLSRYVRGDAGPVAAASLEQHLLRCASCRDRIAAHVPVPLLDAAWERVRDEAVAGRPRRLERLLVRLGVPAPDALLVATAPSLRTSWLVGLVVTLVFVGLGAAYGGDRGLTFFLLVAPLVPVAGVAFAYGPDADPSHEAALATPYPATRLLLLRTAAVLAASLPPVLLAALLVPALSWTAVAWLLPALSLTAALLAASTWVRPTVTAAALGAGWTAAVTSASRAADPTAVLAPALLVAYAVLGCLALLVLALRSRSLTTLGSPS</sequence>
<feature type="transmembrane region" description="Helical" evidence="3">
    <location>
        <begin position="164"/>
        <end position="186"/>
    </location>
</feature>
<dbReference type="EMBL" id="FQVX01000005">
    <property type="protein sequence ID" value="SHH20561.1"/>
    <property type="molecule type" value="Genomic_DNA"/>
</dbReference>
<feature type="transmembrane region" description="Helical" evidence="3">
    <location>
        <begin position="193"/>
        <end position="214"/>
    </location>
</feature>
<keyword evidence="5" id="KW-0863">Zinc-finger</keyword>
<keyword evidence="3" id="KW-0472">Membrane</keyword>
<evidence type="ECO:0000256" key="2">
    <source>
        <dbReference type="ARBA" id="ARBA00023163"/>
    </source>
</evidence>
<dbReference type="STRING" id="1070870.SAMN05444351_4283"/>
<gene>
    <name evidence="5" type="ORF">SAMN05444351_4283</name>
</gene>
<dbReference type="Pfam" id="PF13490">
    <property type="entry name" value="zf-HC2"/>
    <property type="match status" value="1"/>
</dbReference>
<dbReference type="OrthoDB" id="3822520at2"/>
<accession>A0A1M5R2Z9</accession>
<dbReference type="Proteomes" id="UP000184471">
    <property type="component" value="Unassembled WGS sequence"/>
</dbReference>
<keyword evidence="1" id="KW-0805">Transcription regulation</keyword>
<evidence type="ECO:0000313" key="5">
    <source>
        <dbReference type="EMBL" id="SHH20561.1"/>
    </source>
</evidence>
<proteinExistence type="predicted"/>
<dbReference type="Gene3D" id="1.10.10.1320">
    <property type="entry name" value="Anti-sigma factor, zinc-finger domain"/>
    <property type="match status" value="1"/>
</dbReference>
<keyword evidence="6" id="KW-1185">Reference proteome</keyword>
<feature type="transmembrane region" description="Helical" evidence="3">
    <location>
        <begin position="243"/>
        <end position="265"/>
    </location>
</feature>
<evidence type="ECO:0000256" key="1">
    <source>
        <dbReference type="ARBA" id="ARBA00023015"/>
    </source>
</evidence>
<dbReference type="InterPro" id="IPR041916">
    <property type="entry name" value="Anti_sigma_zinc_sf"/>
</dbReference>
<feature type="transmembrane region" description="Helical" evidence="3">
    <location>
        <begin position="125"/>
        <end position="144"/>
    </location>
</feature>
<keyword evidence="2" id="KW-0804">Transcription</keyword>